<dbReference type="SUPFAM" id="SSF53474">
    <property type="entry name" value="alpha/beta-Hydrolases"/>
    <property type="match status" value="1"/>
</dbReference>
<dbReference type="InterPro" id="IPR029058">
    <property type="entry name" value="AB_hydrolase_fold"/>
</dbReference>
<dbReference type="Gene3D" id="3.40.50.1820">
    <property type="entry name" value="alpha/beta hydrolase"/>
    <property type="match status" value="1"/>
</dbReference>
<dbReference type="EMBL" id="AF110333">
    <property type="protein sequence ID" value="AAD04946.2"/>
    <property type="molecule type" value="mRNA"/>
</dbReference>
<evidence type="ECO:0000259" key="1">
    <source>
        <dbReference type="Pfam" id="PF07859"/>
    </source>
</evidence>
<dbReference type="InterPro" id="IPR013094">
    <property type="entry name" value="AB_hydrolase_3"/>
</dbReference>
<feature type="domain" description="Alpha/beta hydrolase fold-3" evidence="1">
    <location>
        <begin position="74"/>
        <end position="294"/>
    </location>
</feature>
<sequence>MEITHTLLEDVPGFIQVYEDGFVARFDHRLTPASPQVASDGARSKDVVIDPVKGISARLFLPAELPLAQKLPLLFYFHGGGFCIGTTAWEGYHLFLSLLAATTRALVISVDYRLAPEHRLPAAYDDCFDAVEWVASGGGKAEPWLDAHADYGRCFLAGESAGGNIAHVVGSRTADQDLGPLKIRGLIVIHPYFGSEERIECEKVAAGDDAAALELNDLFWRLALPPGSDRDYPTCNPRGPRSADLRKVPLPPVLVTVAGLDLLKTRGLLYYELLQSCGKEAELMEAEGEIHAYHVFHPRSEATRLLQERMSQFIHRFDA</sequence>
<dbReference type="PANTHER" id="PTHR23024:SF635">
    <property type="entry name" value="OS07G0162700 PROTEIN"/>
    <property type="match status" value="1"/>
</dbReference>
<proteinExistence type="evidence at transcript level"/>
<protein>
    <submittedName>
        <fullName evidence="2">prMC3</fullName>
    </submittedName>
</protein>
<organism evidence="2">
    <name type="scientific">Pinus radiata</name>
    <name type="common">Monterey pine</name>
    <name type="synonym">Pinus insignis</name>
    <dbReference type="NCBI Taxonomy" id="3347"/>
    <lineage>
        <taxon>Eukaryota</taxon>
        <taxon>Viridiplantae</taxon>
        <taxon>Streptophyta</taxon>
        <taxon>Embryophyta</taxon>
        <taxon>Tracheophyta</taxon>
        <taxon>Spermatophyta</taxon>
        <taxon>Pinopsida</taxon>
        <taxon>Pinidae</taxon>
        <taxon>Conifers I</taxon>
        <taxon>Pinales</taxon>
        <taxon>Pinaceae</taxon>
        <taxon>Pinus</taxon>
        <taxon>Pinus subgen. Pinus</taxon>
    </lineage>
</organism>
<dbReference type="PANTHER" id="PTHR23024">
    <property type="entry name" value="ARYLACETAMIDE DEACETYLASE"/>
    <property type="match status" value="1"/>
</dbReference>
<reference evidence="2" key="1">
    <citation type="journal article" date="1999" name="Plant Physiol.">
        <title>Genes expressed in Pinus radiata male cones include homologs to anther-specific and pathogenesis response genes.</title>
        <authorList>
            <person name="Walden A.R."/>
            <person name="Walter C."/>
            <person name="Gardner R.C."/>
        </authorList>
    </citation>
    <scope>NUCLEOTIDE SEQUENCE</scope>
    <source>
        <tissue evidence="2">Cone</tissue>
    </source>
</reference>
<evidence type="ECO:0000313" key="2">
    <source>
        <dbReference type="EMBL" id="AAD04946.2"/>
    </source>
</evidence>
<dbReference type="ESTHER" id="pinra-PrMC3">
    <property type="family name" value="Plant_carboxylesterase"/>
</dbReference>
<dbReference type="Pfam" id="PF07859">
    <property type="entry name" value="Abhydrolase_3"/>
    <property type="match status" value="1"/>
</dbReference>
<name>Q9ZSE0_PINRA</name>
<accession>Q9ZSE0</accession>
<dbReference type="GO" id="GO:0016787">
    <property type="term" value="F:hydrolase activity"/>
    <property type="evidence" value="ECO:0007669"/>
    <property type="project" value="InterPro"/>
</dbReference>
<dbReference type="AlphaFoldDB" id="Q9ZSE0"/>
<dbReference type="InterPro" id="IPR050466">
    <property type="entry name" value="Carboxylest/Gibb_receptor"/>
</dbReference>